<dbReference type="SUPFAM" id="SSF56300">
    <property type="entry name" value="Metallo-dependent phosphatases"/>
    <property type="match status" value="1"/>
</dbReference>
<reference evidence="5 6" key="1">
    <citation type="journal article" date="2004" name="Genome Res.">
        <title>The complete genome and proteome of Mycoplasma mobile.</title>
        <authorList>
            <person name="Jaffe J.D."/>
            <person name="Stange-Thomann N."/>
            <person name="Smith C."/>
            <person name="DeCaprio D."/>
            <person name="Fisher S."/>
            <person name="Butler J."/>
            <person name="Calvo S."/>
            <person name="Elkins T."/>
            <person name="FitzGerald M.G."/>
            <person name="Hafez N."/>
            <person name="Kodira C.D."/>
            <person name="Major J."/>
            <person name="Wang S."/>
            <person name="Wilkinson J."/>
            <person name="Nicol R."/>
            <person name="Nusbaum C."/>
            <person name="Birren B."/>
            <person name="Berg H.C."/>
            <person name="Church G.M."/>
        </authorList>
    </citation>
    <scope>NUCLEOTIDE SEQUENCE [LARGE SCALE GENOMIC DNA]</scope>
    <source>
        <strain evidence="6">ATCC 43663 / 163K / NCTC 11711</strain>
    </source>
</reference>
<dbReference type="Pfam" id="PF00149">
    <property type="entry name" value="Metallophos"/>
    <property type="match status" value="1"/>
</dbReference>
<evidence type="ECO:0000259" key="3">
    <source>
        <dbReference type="Pfam" id="PF00149"/>
    </source>
</evidence>
<dbReference type="GO" id="GO:0008253">
    <property type="term" value="F:5'-nucleotidase activity"/>
    <property type="evidence" value="ECO:0007669"/>
    <property type="project" value="UniProtKB-EC"/>
</dbReference>
<dbReference type="OrthoDB" id="9801679at2"/>
<evidence type="ECO:0000313" key="5">
    <source>
        <dbReference type="EMBL" id="AAT27585.1"/>
    </source>
</evidence>
<dbReference type="SUPFAM" id="SSF55816">
    <property type="entry name" value="5'-nucleotidase (syn. UDP-sugar hydrolase), C-terminal domain"/>
    <property type="match status" value="1"/>
</dbReference>
<dbReference type="PANTHER" id="PTHR11575">
    <property type="entry name" value="5'-NUCLEOTIDASE-RELATED"/>
    <property type="match status" value="1"/>
</dbReference>
<dbReference type="InterPro" id="IPR004843">
    <property type="entry name" value="Calcineurin-like_PHP"/>
</dbReference>
<dbReference type="PROSITE" id="PS51257">
    <property type="entry name" value="PROKAR_LIPOPROTEIN"/>
    <property type="match status" value="1"/>
</dbReference>
<dbReference type="EC" id="3.6.1.45" evidence="5"/>
<protein>
    <submittedName>
        <fullName evidence="5">5'-nucleotidase</fullName>
        <ecNumber evidence="5">3.1.3.5</ecNumber>
        <ecNumber evidence="5">3.1.4.16</ecNumber>
        <ecNumber evidence="5">3.6.1.45</ecNumber>
    </submittedName>
</protein>
<proteinExistence type="inferred from homology"/>
<dbReference type="EC" id="3.1.4.16" evidence="5"/>
<dbReference type="PRINTS" id="PR01607">
    <property type="entry name" value="APYRASEFAMLY"/>
</dbReference>
<sequence>MKKSIKKFLIGSGISFSIITPSLTIIACSSVTQINKNESTFLEYVNNNITKTDIEDAVNNRLAKLKDEVSKWNENNLEYLKINIVNSSAFVTSFENGTFSYVINFDTQLQGINYTREEKATNQKFIISEDVQGSKDVGFELELKQTNSRISTNSIRSQFRKNMINARNFLINTFLDKTNLDDFDKDHMIVKNISINHTNDIHGRFTEDQGQFNRHIGLNNFAAYFNTKNPDLLLDAGDYFQGTGVSDRDKGRTASIVANIIGFDGISAGNHEFDWGKETFLEYSQMAPFYSSNVKYIDTLGTEIANQSFIPGTKIKTIKGDLQVGLIPLTTEDTEFKTNPAGIANLKWENVIETTRSQIASLKAMGINLIVVYGHLGDDATSVRTSIQLAEAIDEIDLIIDGHSHQRYEIGKKVNNAFLVQTGDHTRHIGEVNFDFDKSTGKIVNYANKYINLDEFLLEKDSLKRVKEADEQIATAAAAFEKTSSTEAFKFGFDLATGVLNNGTVERTVRTLETNIGNFVSDSLKYWVENNTNLRQVEGEPDPKIISIFNGGGIRSSIDVDASKNFIVTNGQILAVSPFNNFLKVVKITGKDLKELFRISATKWQDGGFLQVSNNLEVNYSLNAIANNNSNNAILATNSVTSIKYEGVEILDSDEFNLAINDFLQAGGDGFNILKTQTEIVSGRLLTQVITEYGKALETLSLDPNSKYRDVNYEKIFIRPNEATRIKINPSNDLAKEIINRFNSIVSL</sequence>
<name>Q6KIJ1_MYCM1</name>
<keyword evidence="6" id="KW-1185">Reference proteome</keyword>
<dbReference type="InterPro" id="IPR029052">
    <property type="entry name" value="Metallo-depent_PP-like"/>
</dbReference>
<keyword evidence="1" id="KW-0732">Signal</keyword>
<dbReference type="KEGG" id="mmo:MMOB0990"/>
<evidence type="ECO:0000313" key="6">
    <source>
        <dbReference type="Proteomes" id="UP000009072"/>
    </source>
</evidence>
<dbReference type="Gene3D" id="3.60.21.10">
    <property type="match status" value="1"/>
</dbReference>
<dbReference type="InterPro" id="IPR036907">
    <property type="entry name" value="5'-Nucleotdase_C_sf"/>
</dbReference>
<evidence type="ECO:0000256" key="1">
    <source>
        <dbReference type="ARBA" id="ARBA00022729"/>
    </source>
</evidence>
<dbReference type="Pfam" id="PF02872">
    <property type="entry name" value="5_nucleotid_C"/>
    <property type="match status" value="1"/>
</dbReference>
<evidence type="ECO:0000259" key="4">
    <source>
        <dbReference type="Pfam" id="PF02872"/>
    </source>
</evidence>
<dbReference type="HOGENOM" id="CLU_371654_0_0_14"/>
<dbReference type="PANTHER" id="PTHR11575:SF24">
    <property type="entry name" value="5'-NUCLEOTIDASE"/>
    <property type="match status" value="1"/>
</dbReference>
<dbReference type="STRING" id="267748.MMOB0990"/>
<dbReference type="InterPro" id="IPR006179">
    <property type="entry name" value="5_nucleotidase/apyrase"/>
</dbReference>
<dbReference type="InterPro" id="IPR008334">
    <property type="entry name" value="5'-Nucleotdase_C"/>
</dbReference>
<dbReference type="GO" id="GO:0008663">
    <property type="term" value="F:2',3'-cyclic-nucleotide 2'-phosphodiesterase activity"/>
    <property type="evidence" value="ECO:0007669"/>
    <property type="project" value="UniProtKB-EC"/>
</dbReference>
<comment type="similarity">
    <text evidence="2">Belongs to the 5'-nucleotidase family.</text>
</comment>
<dbReference type="RefSeq" id="WP_011264619.1">
    <property type="nucleotide sequence ID" value="NC_006908.1"/>
</dbReference>
<feature type="domain" description="Calcineurin-like phosphoesterase" evidence="3">
    <location>
        <begin position="194"/>
        <end position="406"/>
    </location>
</feature>
<dbReference type="Gene3D" id="3.90.780.10">
    <property type="entry name" value="5'-Nucleotidase, C-terminal domain"/>
    <property type="match status" value="1"/>
</dbReference>
<dbReference type="AlphaFoldDB" id="Q6KIJ1"/>
<dbReference type="GO" id="GO:0000166">
    <property type="term" value="F:nucleotide binding"/>
    <property type="evidence" value="ECO:0007669"/>
    <property type="project" value="UniProtKB-KW"/>
</dbReference>
<dbReference type="EMBL" id="AE017308">
    <property type="protein sequence ID" value="AAT27585.1"/>
    <property type="molecule type" value="Genomic_DNA"/>
</dbReference>
<gene>
    <name evidence="5" type="primary">ushA</name>
    <name evidence="5" type="ordered locus">MMOB0990</name>
</gene>
<dbReference type="eggNOG" id="COG0737">
    <property type="taxonomic scope" value="Bacteria"/>
</dbReference>
<accession>Q6KIJ1</accession>
<dbReference type="Proteomes" id="UP000009072">
    <property type="component" value="Chromosome"/>
</dbReference>
<dbReference type="GO" id="GO:0008768">
    <property type="term" value="F:UDP-sugar diphosphatase activity"/>
    <property type="evidence" value="ECO:0007669"/>
    <property type="project" value="UniProtKB-EC"/>
</dbReference>
<keyword evidence="2" id="KW-0547">Nucleotide-binding</keyword>
<dbReference type="GO" id="GO:0009166">
    <property type="term" value="P:nucleotide catabolic process"/>
    <property type="evidence" value="ECO:0007669"/>
    <property type="project" value="InterPro"/>
</dbReference>
<evidence type="ECO:0000256" key="2">
    <source>
        <dbReference type="RuleBase" id="RU362119"/>
    </source>
</evidence>
<feature type="domain" description="5'-Nucleotidase C-terminal" evidence="4">
    <location>
        <begin position="502"/>
        <end position="675"/>
    </location>
</feature>
<organism evidence="5 6">
    <name type="scientific">Mycoplasma mobile (strain ATCC 43663 / 163K / NCTC 11711)</name>
    <name type="common">Mesomycoplasma mobile</name>
    <dbReference type="NCBI Taxonomy" id="267748"/>
    <lineage>
        <taxon>Bacteria</taxon>
        <taxon>Bacillati</taxon>
        <taxon>Mycoplasmatota</taxon>
        <taxon>Mycoplasmoidales</taxon>
        <taxon>Metamycoplasmataceae</taxon>
        <taxon>Mesomycoplasma</taxon>
    </lineage>
</organism>
<dbReference type="EC" id="3.1.3.5" evidence="5"/>
<keyword evidence="2 5" id="KW-0378">Hydrolase</keyword>